<accession>A0A2G8SET6</accession>
<dbReference type="AlphaFoldDB" id="A0A2G8SET6"/>
<evidence type="ECO:0000313" key="2">
    <source>
        <dbReference type="Proteomes" id="UP000230002"/>
    </source>
</evidence>
<reference evidence="1 2" key="1">
    <citation type="journal article" date="2015" name="Sci. Rep.">
        <title>Chromosome-level genome map provides insights into diverse defense mechanisms in the medicinal fungus Ganoderma sinense.</title>
        <authorList>
            <person name="Zhu Y."/>
            <person name="Xu J."/>
            <person name="Sun C."/>
            <person name="Zhou S."/>
            <person name="Xu H."/>
            <person name="Nelson D.R."/>
            <person name="Qian J."/>
            <person name="Song J."/>
            <person name="Luo H."/>
            <person name="Xiang L."/>
            <person name="Li Y."/>
            <person name="Xu Z."/>
            <person name="Ji A."/>
            <person name="Wang L."/>
            <person name="Lu S."/>
            <person name="Hayward A."/>
            <person name="Sun W."/>
            <person name="Li X."/>
            <person name="Schwartz D.C."/>
            <person name="Wang Y."/>
            <person name="Chen S."/>
        </authorList>
    </citation>
    <scope>NUCLEOTIDE SEQUENCE [LARGE SCALE GENOMIC DNA]</scope>
    <source>
        <strain evidence="1 2">ZZ0214-1</strain>
    </source>
</reference>
<dbReference type="EMBL" id="AYKW01000011">
    <property type="protein sequence ID" value="PIL32279.1"/>
    <property type="molecule type" value="Genomic_DNA"/>
</dbReference>
<sequence>MWAPVAENQDSSRAGLTVPGLFLDGTSDQSSGAELCPQANTMMPMLTNRSEDFPISELGGEWYRSSGPSNKALHKKYRIKIHDYAFDWRPSVLDSRVPELWFTAVDDLIQHDHYIRVHSPLADQYRLTGKKLYHLLNCGWVTLREATQNWRQEDWEAVANYEDRLTGPYPVRIPRSVNKPSTEERAALRVTRYNPMDETIPEANILSAEGGFPTVIAGLPRPVDKRLLGPQVNGGTSA</sequence>
<organism evidence="1 2">
    <name type="scientific">Ganoderma sinense ZZ0214-1</name>
    <dbReference type="NCBI Taxonomy" id="1077348"/>
    <lineage>
        <taxon>Eukaryota</taxon>
        <taxon>Fungi</taxon>
        <taxon>Dikarya</taxon>
        <taxon>Basidiomycota</taxon>
        <taxon>Agaricomycotina</taxon>
        <taxon>Agaricomycetes</taxon>
        <taxon>Polyporales</taxon>
        <taxon>Polyporaceae</taxon>
        <taxon>Ganoderma</taxon>
    </lineage>
</organism>
<name>A0A2G8SET6_9APHY</name>
<evidence type="ECO:0000313" key="1">
    <source>
        <dbReference type="EMBL" id="PIL32279.1"/>
    </source>
</evidence>
<gene>
    <name evidence="1" type="ORF">GSI_05524</name>
</gene>
<comment type="caution">
    <text evidence="1">The sequence shown here is derived from an EMBL/GenBank/DDBJ whole genome shotgun (WGS) entry which is preliminary data.</text>
</comment>
<keyword evidence="2" id="KW-1185">Reference proteome</keyword>
<dbReference type="Proteomes" id="UP000230002">
    <property type="component" value="Unassembled WGS sequence"/>
</dbReference>
<protein>
    <submittedName>
        <fullName evidence="1">Uncharacterized protein</fullName>
    </submittedName>
</protein>
<dbReference type="OrthoDB" id="3244491at2759"/>
<proteinExistence type="predicted"/>